<name>A0ACA9KDU9_9GLOM</name>
<sequence length="49" mass="5536">MIQDAEVVKVVHQVKQQAWAMKNKPAKIIQNAVISISEEVRSYLLSVNT</sequence>
<proteinExistence type="predicted"/>
<dbReference type="EMBL" id="CAJVPU010000950">
    <property type="protein sequence ID" value="CAG8466913.1"/>
    <property type="molecule type" value="Genomic_DNA"/>
</dbReference>
<reference evidence="1" key="1">
    <citation type="submission" date="2021-06" db="EMBL/GenBank/DDBJ databases">
        <authorList>
            <person name="Kallberg Y."/>
            <person name="Tangrot J."/>
            <person name="Rosling A."/>
        </authorList>
    </citation>
    <scope>NUCLEOTIDE SEQUENCE</scope>
    <source>
        <strain evidence="1">IL203A</strain>
    </source>
</reference>
<evidence type="ECO:0000313" key="2">
    <source>
        <dbReference type="Proteomes" id="UP000789702"/>
    </source>
</evidence>
<accession>A0ACA9KDU9</accession>
<gene>
    <name evidence="1" type="ORF">DHETER_LOCUS1537</name>
</gene>
<dbReference type="Proteomes" id="UP000789702">
    <property type="component" value="Unassembled WGS sequence"/>
</dbReference>
<keyword evidence="2" id="KW-1185">Reference proteome</keyword>
<evidence type="ECO:0000313" key="1">
    <source>
        <dbReference type="EMBL" id="CAG8466913.1"/>
    </source>
</evidence>
<comment type="caution">
    <text evidence="1">The sequence shown here is derived from an EMBL/GenBank/DDBJ whole genome shotgun (WGS) entry which is preliminary data.</text>
</comment>
<organism evidence="1 2">
    <name type="scientific">Dentiscutata heterogama</name>
    <dbReference type="NCBI Taxonomy" id="1316150"/>
    <lineage>
        <taxon>Eukaryota</taxon>
        <taxon>Fungi</taxon>
        <taxon>Fungi incertae sedis</taxon>
        <taxon>Mucoromycota</taxon>
        <taxon>Glomeromycotina</taxon>
        <taxon>Glomeromycetes</taxon>
        <taxon>Diversisporales</taxon>
        <taxon>Gigasporaceae</taxon>
        <taxon>Dentiscutata</taxon>
    </lineage>
</organism>
<protein>
    <submittedName>
        <fullName evidence="1">4559_t:CDS:1</fullName>
    </submittedName>
</protein>